<dbReference type="CDD" id="cd23767">
    <property type="entry name" value="IQCD"/>
    <property type="match status" value="1"/>
</dbReference>
<feature type="compositionally biased region" description="Basic and acidic residues" evidence="3">
    <location>
        <begin position="542"/>
        <end position="560"/>
    </location>
</feature>
<keyword evidence="2" id="KW-0143">Chaperone</keyword>
<feature type="region of interest" description="Disordered" evidence="3">
    <location>
        <begin position="693"/>
        <end position="800"/>
    </location>
</feature>
<dbReference type="PROSITE" id="PS50096">
    <property type="entry name" value="IQ"/>
    <property type="match status" value="1"/>
</dbReference>
<dbReference type="SUPFAM" id="SSF63491">
    <property type="entry name" value="BAG domain"/>
    <property type="match status" value="1"/>
</dbReference>
<organism evidence="5">
    <name type="scientific">Glycine soja</name>
    <name type="common">Wild soybean</name>
    <dbReference type="NCBI Taxonomy" id="3848"/>
    <lineage>
        <taxon>Eukaryota</taxon>
        <taxon>Viridiplantae</taxon>
        <taxon>Streptophyta</taxon>
        <taxon>Embryophyta</taxon>
        <taxon>Tracheophyta</taxon>
        <taxon>Spermatophyta</taxon>
        <taxon>Magnoliopsida</taxon>
        <taxon>eudicotyledons</taxon>
        <taxon>Gunneridae</taxon>
        <taxon>Pentapetalae</taxon>
        <taxon>rosids</taxon>
        <taxon>fabids</taxon>
        <taxon>Fabales</taxon>
        <taxon>Fabaceae</taxon>
        <taxon>Papilionoideae</taxon>
        <taxon>50 kb inversion clade</taxon>
        <taxon>NPAAA clade</taxon>
        <taxon>indigoferoid/millettioid clade</taxon>
        <taxon>Phaseoleae</taxon>
        <taxon>Glycine</taxon>
        <taxon>Glycine subgen. Soja</taxon>
    </lineage>
</organism>
<dbReference type="Proteomes" id="UP000053555">
    <property type="component" value="Unassembled WGS sequence"/>
</dbReference>
<feature type="compositionally biased region" description="Polar residues" evidence="3">
    <location>
        <begin position="242"/>
        <end position="253"/>
    </location>
</feature>
<feature type="compositionally biased region" description="Basic and acidic residues" evidence="3">
    <location>
        <begin position="953"/>
        <end position="975"/>
    </location>
</feature>
<feature type="compositionally biased region" description="Polar residues" evidence="3">
    <location>
        <begin position="329"/>
        <end position="345"/>
    </location>
</feature>
<feature type="region of interest" description="Disordered" evidence="3">
    <location>
        <begin position="188"/>
        <end position="214"/>
    </location>
</feature>
<feature type="region of interest" description="Disordered" evidence="3">
    <location>
        <begin position="236"/>
        <end position="272"/>
    </location>
</feature>
<name>A0A0B2R655_GLYSO</name>
<feature type="region of interest" description="Disordered" evidence="3">
    <location>
        <begin position="512"/>
        <end position="560"/>
    </location>
</feature>
<gene>
    <name evidence="5" type="ORF">glysoja_041830</name>
</gene>
<feature type="region of interest" description="Disordered" evidence="3">
    <location>
        <begin position="320"/>
        <end position="478"/>
    </location>
</feature>
<dbReference type="SMART" id="SM00264">
    <property type="entry name" value="BAG"/>
    <property type="match status" value="1"/>
</dbReference>
<feature type="compositionally biased region" description="Basic and acidic residues" evidence="3">
    <location>
        <begin position="898"/>
        <end position="926"/>
    </location>
</feature>
<feature type="compositionally biased region" description="Polar residues" evidence="3">
    <location>
        <begin position="437"/>
        <end position="449"/>
    </location>
</feature>
<dbReference type="PROSITE" id="PS51035">
    <property type="entry name" value="BAG"/>
    <property type="match status" value="1"/>
</dbReference>
<sequence>MMPAYRSMDSYPCQRNQIPFPHYYHPGIEAIPPQMKLDPSKPPFSYDQHWPYAGNFGHPTSPHFCCGHNNFPCHYSYMPSYPHAPSPMYYSGTCPSYSEPYFVPYSPQPHYTMELPRYENDKCMPRELHCSGSANHPCNQKEGRSVKIEEHELDGGKKENDALVPIQLKNYPYPLVWIPQEYTSNKQLKNPSTMEVREQNKPSSLENSNVDAQPTQEPIVWNGWLPFNIKGARNMIHDGYGTRNQKQESGNNRGESENGKIDQKHQSEQKRSEFPFPIFWLPYYNKQEESGETKNQEKNISSPKIVEEVPHTFKFVPVKSHVDEGGRNRTGSNQADQSTNTNASSDAVEKVNNARSIPVKQIESHEGKNVSLDQMEENVTQKDSCTGDKKRQSTSSPKGSKLPPVCLRVDPLPRKKNGHGSSSSRSPSPPSSKGNSQATTGETFKTPVSGTRDKAQPNLNHQNAPNTSEKVKPKENTIPVSECMTNENKGVDCRDGCQSQMKVNIPSECLKGARETCPDDDDYKTEDKKAEKGAENMMEETTESREEKDSSTRTDAGRKDGRVLSDADAAVLIQAAYRSYLVRKWEPLKKLKQIDEVRKEVTRVQGRVQAFERSPELQNDDKQKIAIGETIMRLLLKLDTILGLHPSFREIRKSLARELIILQERLDSIMAKKPQQQMPDVQEHVEITPMNMQSEEHVQKQQEEKVAVPEDSAEGTRDDVKGPCANDGGSESQSPVDPPSNEGAESVALPNGSDNEDTSQVVTSDALNSSSDLSESDKMAVESEAKSEAKDNPIAEDIPIEVDKLDKTVWEELPVGVIDEDINDVSIEKEEHDDVRSGSLPAMVNDSAQEGLNSESYAMMELPLGLHEEHERDNEMNISNGETRSENEIFIEELPVGLHDEDTTISKDKRDGQAKPKTYKEVRLAQEGECNADEETSSSTDDTANETQLEQQQKLKEQEEVHSSRESDGWVKIEYPEEGELNGDAPMDIRVECKSGEEAGTDTKLLPLTTQVSDNEPENEDVFSEANYVNNKLTEPMEFVPSNDTQKEETPEMVAEEAIIPDDKDTENLAKEKTEVSAEPPPALQDRGLNGDSKLLEENEKLREMMKKLLEAGNEQLSVISDLTVRVKDLEKKLARRRSKRVKTKQYRPAASKMSTHEMKSS</sequence>
<feature type="region of interest" description="Disordered" evidence="3">
    <location>
        <begin position="998"/>
        <end position="1019"/>
    </location>
</feature>
<evidence type="ECO:0000259" key="4">
    <source>
        <dbReference type="PROSITE" id="PS51035"/>
    </source>
</evidence>
<feature type="compositionally biased region" description="Polar residues" evidence="3">
    <location>
        <begin position="201"/>
        <end position="214"/>
    </location>
</feature>
<feature type="region of interest" description="Disordered" evidence="3">
    <location>
        <begin position="875"/>
        <end position="986"/>
    </location>
</feature>
<dbReference type="PANTHER" id="PTHR33322">
    <property type="entry name" value="BAG DOMAIN CONTAINING PROTEIN, EXPRESSED"/>
    <property type="match status" value="1"/>
</dbReference>
<feature type="domain" description="BAG" evidence="4">
    <location>
        <begin position="593"/>
        <end position="670"/>
    </location>
</feature>
<dbReference type="FunFam" id="1.20.58.120:FF:000010">
    <property type="entry name" value="BAG family molecular chaperone regulator 6"/>
    <property type="match status" value="1"/>
</dbReference>
<dbReference type="GO" id="GO:0009506">
    <property type="term" value="C:plasmodesma"/>
    <property type="evidence" value="ECO:0007669"/>
    <property type="project" value="TreeGrafter"/>
</dbReference>
<feature type="compositionally biased region" description="Low complexity" evidence="3">
    <location>
        <begin position="419"/>
        <end position="436"/>
    </location>
</feature>
<feature type="compositionally biased region" description="Basic and acidic residues" evidence="3">
    <location>
        <begin position="1061"/>
        <end position="1076"/>
    </location>
</feature>
<feature type="region of interest" description="Disordered" evidence="3">
    <location>
        <begin position="1033"/>
        <end position="1092"/>
    </location>
</feature>
<feature type="compositionally biased region" description="Polar residues" evidence="3">
    <location>
        <begin position="758"/>
        <end position="773"/>
    </location>
</feature>
<dbReference type="GO" id="GO:0006457">
    <property type="term" value="P:protein folding"/>
    <property type="evidence" value="ECO:0007669"/>
    <property type="project" value="TreeGrafter"/>
</dbReference>
<dbReference type="PANTHER" id="PTHR33322:SF16">
    <property type="entry name" value="BAG FAMILY MOLECULAR CHAPERONE REGULATOR 6"/>
    <property type="match status" value="1"/>
</dbReference>
<dbReference type="AlphaFoldDB" id="A0A0B2R655"/>
<accession>A0A0B2R655</accession>
<dbReference type="InterPro" id="IPR036533">
    <property type="entry name" value="BAG_dom_sf"/>
</dbReference>
<dbReference type="InterPro" id="IPR040400">
    <property type="entry name" value="BAG5/6/7/8"/>
</dbReference>
<keyword evidence="1" id="KW-0112">Calmodulin-binding</keyword>
<dbReference type="EMBL" id="KN653433">
    <property type="protein sequence ID" value="KHN27272.1"/>
    <property type="molecule type" value="Genomic_DNA"/>
</dbReference>
<reference evidence="5" key="1">
    <citation type="submission" date="2014-07" db="EMBL/GenBank/DDBJ databases">
        <title>Identification of a novel salt tolerance gene in wild soybean by whole-genome sequencing.</title>
        <authorList>
            <person name="Lam H.-M."/>
            <person name="Qi X."/>
            <person name="Li M.-W."/>
            <person name="Liu X."/>
            <person name="Xie M."/>
            <person name="Ni M."/>
            <person name="Xu X."/>
        </authorList>
    </citation>
    <scope>NUCLEOTIDE SEQUENCE [LARGE SCALE GENOMIC DNA]</scope>
    <source>
        <tissue evidence="5">Root</tissue>
    </source>
</reference>
<dbReference type="GO" id="GO:0005516">
    <property type="term" value="F:calmodulin binding"/>
    <property type="evidence" value="ECO:0007669"/>
    <property type="project" value="UniProtKB-KW"/>
</dbReference>
<dbReference type="InterPro" id="IPR000048">
    <property type="entry name" value="IQ_motif_EF-hand-BS"/>
</dbReference>
<evidence type="ECO:0000256" key="2">
    <source>
        <dbReference type="ARBA" id="ARBA00023186"/>
    </source>
</evidence>
<feature type="region of interest" description="Disordered" evidence="3">
    <location>
        <begin position="1134"/>
        <end position="1162"/>
    </location>
</feature>
<feature type="compositionally biased region" description="Basic residues" evidence="3">
    <location>
        <begin position="1134"/>
        <end position="1146"/>
    </location>
</feature>
<proteinExistence type="predicted"/>
<dbReference type="Pfam" id="PF02179">
    <property type="entry name" value="BAG"/>
    <property type="match status" value="1"/>
</dbReference>
<feature type="compositionally biased region" description="Polar residues" evidence="3">
    <location>
        <begin position="457"/>
        <end position="468"/>
    </location>
</feature>
<feature type="compositionally biased region" description="Basic and acidic residues" evidence="3">
    <location>
        <begin position="694"/>
        <end position="721"/>
    </location>
</feature>
<feature type="compositionally biased region" description="Basic and acidic residues" evidence="3">
    <location>
        <begin position="775"/>
        <end position="793"/>
    </location>
</feature>
<dbReference type="Gene3D" id="1.20.58.120">
    <property type="entry name" value="BAG domain"/>
    <property type="match status" value="1"/>
</dbReference>
<dbReference type="Pfam" id="PF00612">
    <property type="entry name" value="IQ"/>
    <property type="match status" value="1"/>
</dbReference>
<feature type="compositionally biased region" description="Basic and acidic residues" evidence="3">
    <location>
        <begin position="254"/>
        <end position="272"/>
    </location>
</feature>
<evidence type="ECO:0000256" key="1">
    <source>
        <dbReference type="ARBA" id="ARBA00022860"/>
    </source>
</evidence>
<evidence type="ECO:0000256" key="3">
    <source>
        <dbReference type="SAM" id="MobiDB-lite"/>
    </source>
</evidence>
<protein>
    <submittedName>
        <fullName evidence="5">BAG family molecular chaperone regulator 6</fullName>
    </submittedName>
</protein>
<dbReference type="GO" id="GO:0051087">
    <property type="term" value="F:protein-folding chaperone binding"/>
    <property type="evidence" value="ECO:0007669"/>
    <property type="project" value="InterPro"/>
</dbReference>
<feature type="compositionally biased region" description="Basic and acidic residues" evidence="3">
    <location>
        <begin position="525"/>
        <end position="534"/>
    </location>
</feature>
<evidence type="ECO:0000313" key="5">
    <source>
        <dbReference type="EMBL" id="KHN27272.1"/>
    </source>
</evidence>
<dbReference type="InterPro" id="IPR003103">
    <property type="entry name" value="BAG_domain"/>
</dbReference>